<dbReference type="InterPro" id="IPR032710">
    <property type="entry name" value="NTF2-like_dom_sf"/>
</dbReference>
<evidence type="ECO:0000313" key="2">
    <source>
        <dbReference type="EMBL" id="MBE9461649.1"/>
    </source>
</evidence>
<gene>
    <name evidence="2" type="ORF">IEE83_07120</name>
</gene>
<dbReference type="Gene3D" id="3.10.450.50">
    <property type="match status" value="1"/>
</dbReference>
<feature type="domain" description="SnoaL-like" evidence="1">
    <location>
        <begin position="10"/>
        <end position="109"/>
    </location>
</feature>
<dbReference type="EMBL" id="JACYGY010000001">
    <property type="protein sequence ID" value="MBE9461649.1"/>
    <property type="molecule type" value="Genomic_DNA"/>
</dbReference>
<protein>
    <submittedName>
        <fullName evidence="2">Nuclear transport factor 2 family protein</fullName>
    </submittedName>
</protein>
<dbReference type="Pfam" id="PF12680">
    <property type="entry name" value="SnoaL_2"/>
    <property type="match status" value="1"/>
</dbReference>
<proteinExistence type="predicted"/>
<accession>A0ABR9W950</accession>
<dbReference type="InterPro" id="IPR037401">
    <property type="entry name" value="SnoaL-like"/>
</dbReference>
<organism evidence="2 3">
    <name type="scientific">Dyadobacter subterraneus</name>
    <dbReference type="NCBI Taxonomy" id="2773304"/>
    <lineage>
        <taxon>Bacteria</taxon>
        <taxon>Pseudomonadati</taxon>
        <taxon>Bacteroidota</taxon>
        <taxon>Cytophagia</taxon>
        <taxon>Cytophagales</taxon>
        <taxon>Spirosomataceae</taxon>
        <taxon>Dyadobacter</taxon>
    </lineage>
</organism>
<evidence type="ECO:0000259" key="1">
    <source>
        <dbReference type="Pfam" id="PF12680"/>
    </source>
</evidence>
<comment type="caution">
    <text evidence="2">The sequence shown here is derived from an EMBL/GenBank/DDBJ whole genome shotgun (WGS) entry which is preliminary data.</text>
</comment>
<dbReference type="RefSeq" id="WP_194119914.1">
    <property type="nucleotide sequence ID" value="NZ_JACYGY010000001.1"/>
</dbReference>
<evidence type="ECO:0000313" key="3">
    <source>
        <dbReference type="Proteomes" id="UP000634134"/>
    </source>
</evidence>
<reference evidence="3" key="1">
    <citation type="submission" date="2023-07" db="EMBL/GenBank/DDBJ databases">
        <title>Dyadobacter sp. nov 'subterranea' isolated from contaminted grondwater.</title>
        <authorList>
            <person name="Szabo I."/>
            <person name="Al-Omari J."/>
            <person name="Szerdahelyi S.G."/>
            <person name="Rado J."/>
        </authorList>
    </citation>
    <scope>NUCLEOTIDE SEQUENCE [LARGE SCALE GENOMIC DNA]</scope>
    <source>
        <strain evidence="3">UP-52</strain>
    </source>
</reference>
<keyword evidence="3" id="KW-1185">Reference proteome</keyword>
<dbReference type="SUPFAM" id="SSF54427">
    <property type="entry name" value="NTF2-like"/>
    <property type="match status" value="1"/>
</dbReference>
<sequence length="120" mass="13962">MDYQKILNGLYQDFNQRNIEAVLAHVHTNVTWPNGWEGGYVYGHDQVREYWLRQWQEIDPNVVPVSFQVRPGGLIAVGVHQIIRDLNGQVLSDGLVTHTYSFEDEKVRSMVIEENEENIH</sequence>
<name>A0ABR9W950_9BACT</name>
<dbReference type="Proteomes" id="UP000634134">
    <property type="component" value="Unassembled WGS sequence"/>
</dbReference>